<gene>
    <name evidence="6" type="ORF">OL599_18985</name>
</gene>
<accession>A0AA41YQX7</accession>
<dbReference type="PANTHER" id="PTHR47572">
    <property type="entry name" value="LIPOPROTEIN-RELATED"/>
    <property type="match status" value="1"/>
</dbReference>
<dbReference type="PANTHER" id="PTHR47572:SF4">
    <property type="entry name" value="LACTONASE DRP35"/>
    <property type="match status" value="1"/>
</dbReference>
<feature type="binding site" evidence="3">
    <location>
        <position position="213"/>
    </location>
    <ligand>
        <name>a divalent metal cation</name>
        <dbReference type="ChEBI" id="CHEBI:60240"/>
    </ligand>
</feature>
<dbReference type="GO" id="GO:0046872">
    <property type="term" value="F:metal ion binding"/>
    <property type="evidence" value="ECO:0007669"/>
    <property type="project" value="UniProtKB-KW"/>
</dbReference>
<comment type="cofactor">
    <cofactor evidence="3">
        <name>Zn(2+)</name>
        <dbReference type="ChEBI" id="CHEBI:29105"/>
    </cofactor>
    <text evidence="3">Binds 1 divalent metal cation per subunit.</text>
</comment>
<dbReference type="GO" id="GO:0016787">
    <property type="term" value="F:hydrolase activity"/>
    <property type="evidence" value="ECO:0007669"/>
    <property type="project" value="UniProtKB-KW"/>
</dbReference>
<dbReference type="InterPro" id="IPR013658">
    <property type="entry name" value="SGL"/>
</dbReference>
<evidence type="ECO:0000313" key="7">
    <source>
        <dbReference type="Proteomes" id="UP001165679"/>
    </source>
</evidence>
<evidence type="ECO:0000256" key="4">
    <source>
        <dbReference type="SAM" id="SignalP"/>
    </source>
</evidence>
<reference evidence="6" key="1">
    <citation type="submission" date="2022-09" db="EMBL/GenBank/DDBJ databases">
        <title>Rhodovastum sp. nov. RN2-1 isolated from soil in Seongnam, South Korea.</title>
        <authorList>
            <person name="Le N.T."/>
        </authorList>
    </citation>
    <scope>NUCLEOTIDE SEQUENCE</scope>
    <source>
        <strain evidence="6">RN2-1</strain>
    </source>
</reference>
<feature type="binding site" evidence="3">
    <location>
        <position position="180"/>
    </location>
    <ligand>
        <name>substrate</name>
    </ligand>
</feature>
<keyword evidence="1" id="KW-0378">Hydrolase</keyword>
<evidence type="ECO:0000256" key="2">
    <source>
        <dbReference type="PIRSR" id="PIRSR605511-1"/>
    </source>
</evidence>
<dbReference type="Proteomes" id="UP001165679">
    <property type="component" value="Unassembled WGS sequence"/>
</dbReference>
<protein>
    <submittedName>
        <fullName evidence="6">SMP-30/gluconolactonase/LRE family protein</fullName>
    </submittedName>
</protein>
<evidence type="ECO:0000256" key="1">
    <source>
        <dbReference type="ARBA" id="ARBA00022801"/>
    </source>
</evidence>
<evidence type="ECO:0000259" key="5">
    <source>
        <dbReference type="Pfam" id="PF08450"/>
    </source>
</evidence>
<dbReference type="RefSeq" id="WP_264715470.1">
    <property type="nucleotide sequence ID" value="NZ_JAPDNT010000022.1"/>
</dbReference>
<dbReference type="Gene3D" id="2.120.10.30">
    <property type="entry name" value="TolB, C-terminal domain"/>
    <property type="match status" value="1"/>
</dbReference>
<evidence type="ECO:0000256" key="3">
    <source>
        <dbReference type="PIRSR" id="PIRSR605511-2"/>
    </source>
</evidence>
<organism evidence="6 7">
    <name type="scientific">Limobrevibacterium gyesilva</name>
    <dbReference type="NCBI Taxonomy" id="2991712"/>
    <lineage>
        <taxon>Bacteria</taxon>
        <taxon>Pseudomonadati</taxon>
        <taxon>Pseudomonadota</taxon>
        <taxon>Alphaproteobacteria</taxon>
        <taxon>Acetobacterales</taxon>
        <taxon>Acetobacteraceae</taxon>
        <taxon>Limobrevibacterium</taxon>
    </lineage>
</organism>
<feature type="signal peptide" evidence="4">
    <location>
        <begin position="1"/>
        <end position="24"/>
    </location>
</feature>
<keyword evidence="3" id="KW-0479">Metal-binding</keyword>
<feature type="domain" description="SMP-30/Gluconolactonase/LRE-like region" evidence="5">
    <location>
        <begin position="67"/>
        <end position="326"/>
    </location>
</feature>
<dbReference type="InterPro" id="IPR051262">
    <property type="entry name" value="SMP-30/CGR1_Lactonase"/>
</dbReference>
<reference evidence="6" key="2">
    <citation type="submission" date="2022-10" db="EMBL/GenBank/DDBJ databases">
        <authorList>
            <person name="Trinh H.N."/>
        </authorList>
    </citation>
    <scope>NUCLEOTIDE SEQUENCE</scope>
    <source>
        <strain evidence="6">RN2-1</strain>
    </source>
</reference>
<dbReference type="PRINTS" id="PR01790">
    <property type="entry name" value="SMP30FAMILY"/>
</dbReference>
<feature type="chain" id="PRO_5041332523" evidence="4">
    <location>
        <begin position="25"/>
        <end position="342"/>
    </location>
</feature>
<keyword evidence="3" id="KW-0862">Zinc</keyword>
<feature type="binding site" evidence="3">
    <location>
        <position position="69"/>
    </location>
    <ligand>
        <name>a divalent metal cation</name>
        <dbReference type="ChEBI" id="CHEBI:60240"/>
    </ligand>
</feature>
<proteinExistence type="predicted"/>
<feature type="active site" description="Proton donor/acceptor" evidence="2">
    <location>
        <position position="265"/>
    </location>
</feature>
<name>A0AA41YQX7_9PROT</name>
<evidence type="ECO:0000313" key="6">
    <source>
        <dbReference type="EMBL" id="MCW3476653.1"/>
    </source>
</evidence>
<dbReference type="AlphaFoldDB" id="A0AA41YQX7"/>
<feature type="binding site" evidence="3">
    <location>
        <position position="156"/>
    </location>
    <ligand>
        <name>substrate</name>
    </ligand>
</feature>
<sequence>MQRRTLLGATATAVAAMAATRAAADRLPLGDLTGTRYPDPRVEVLDKRFKYKVGNAAIERIATGFRWAEGPVYVRDGGYLLWSDIPNNRMMRWLEEDGHVSVFRTPSNYSNGNTRDRQGRLLTCEHDARRVTRTEPDGTITVLMDSFNGKKLNAPNDIVVAADGAVWFTDPGYGIFGDYEGHKAELELPAQVYRLDPATGKATVVADSFDKPNGIAFSPDEKKLYIIDSGITHGGRSNMRVFDVNGDKLANDKIFAENFAPGFTDGVRTDTDGNVWCSMGWADPKEDGVRCYAPTGDLIGKIHLPETCANLCFGGKKRNRLFMAASTSVYAVYVDAAGALKP</sequence>
<comment type="caution">
    <text evidence="6">The sequence shown here is derived from an EMBL/GenBank/DDBJ whole genome shotgun (WGS) entry which is preliminary data.</text>
</comment>
<feature type="binding site" evidence="3">
    <location>
        <position position="265"/>
    </location>
    <ligand>
        <name>a divalent metal cation</name>
        <dbReference type="ChEBI" id="CHEBI:60240"/>
    </ligand>
</feature>
<dbReference type="SUPFAM" id="SSF63829">
    <property type="entry name" value="Calcium-dependent phosphotriesterase"/>
    <property type="match status" value="1"/>
</dbReference>
<dbReference type="Pfam" id="PF08450">
    <property type="entry name" value="SGL"/>
    <property type="match status" value="1"/>
</dbReference>
<dbReference type="InterPro" id="IPR005511">
    <property type="entry name" value="SMP-30"/>
</dbReference>
<dbReference type="EMBL" id="JAPDNT010000022">
    <property type="protein sequence ID" value="MCW3476653.1"/>
    <property type="molecule type" value="Genomic_DNA"/>
</dbReference>
<keyword evidence="4" id="KW-0732">Signal</keyword>
<keyword evidence="7" id="KW-1185">Reference proteome</keyword>
<dbReference type="InterPro" id="IPR011042">
    <property type="entry name" value="6-blade_b-propeller_TolB-like"/>
</dbReference>